<evidence type="ECO:0000256" key="26">
    <source>
        <dbReference type="ARBA" id="ARBA00066807"/>
    </source>
</evidence>
<evidence type="ECO:0000256" key="25">
    <source>
        <dbReference type="ARBA" id="ARBA00063141"/>
    </source>
</evidence>
<dbReference type="Pfam" id="PF00106">
    <property type="entry name" value="adh_short"/>
    <property type="match status" value="1"/>
</dbReference>
<keyword evidence="12" id="KW-0325">Glycoprotein</keyword>
<evidence type="ECO:0000256" key="12">
    <source>
        <dbReference type="ARBA" id="ARBA00023180"/>
    </source>
</evidence>
<dbReference type="PRINTS" id="PR00081">
    <property type="entry name" value="GDHRDH"/>
</dbReference>
<comment type="catalytic activity">
    <reaction evidence="20">
        <text>a 3beta-hydroxysteroid + NADP(+) = a 3-oxosteroid + NADPH + H(+)</text>
        <dbReference type="Rhea" id="RHEA:34787"/>
        <dbReference type="ChEBI" id="CHEBI:15378"/>
        <dbReference type="ChEBI" id="CHEBI:36836"/>
        <dbReference type="ChEBI" id="CHEBI:47788"/>
        <dbReference type="ChEBI" id="CHEBI:57783"/>
        <dbReference type="ChEBI" id="CHEBI:58349"/>
        <dbReference type="EC" id="1.1.1.270"/>
    </reaction>
    <physiologicalReaction direction="right-to-left" evidence="20">
        <dbReference type="Rhea" id="RHEA:34789"/>
    </physiologicalReaction>
</comment>
<comment type="catalytic activity">
    <reaction evidence="24">
        <text>zymosterone + NADPH + H(+) = zymosterol + NADP(+)</text>
        <dbReference type="Rhea" id="RHEA:33459"/>
        <dbReference type="ChEBI" id="CHEBI:15378"/>
        <dbReference type="ChEBI" id="CHEBI:18252"/>
        <dbReference type="ChEBI" id="CHEBI:52386"/>
        <dbReference type="ChEBI" id="CHEBI:57783"/>
        <dbReference type="ChEBI" id="CHEBI:58349"/>
    </reaction>
    <physiologicalReaction direction="left-to-right" evidence="24">
        <dbReference type="Rhea" id="RHEA:33460"/>
    </physiologicalReaction>
</comment>
<evidence type="ECO:0000256" key="29">
    <source>
        <dbReference type="ARBA" id="ARBA00081545"/>
    </source>
</evidence>
<name>A0AAV2IER8_LYMST</name>
<dbReference type="GO" id="GO:0005789">
    <property type="term" value="C:endoplasmic reticulum membrane"/>
    <property type="evidence" value="ECO:0007669"/>
    <property type="project" value="UniProtKB-SubCell"/>
</dbReference>
<comment type="similarity">
    <text evidence="14">Belongs to the short-chain dehydrogenases/reductases (SDR) family. ERG27 subfamily.</text>
</comment>
<keyword evidence="6" id="KW-0752">Steroid biosynthesis</keyword>
<comment type="catalytic activity">
    <reaction evidence="17">
        <text>3-dehydro-4alpha-methylzymosterol + NADPH + H(+) = 4alpha-methylzymosterol + NADP(+)</text>
        <dbReference type="Rhea" id="RHEA:36379"/>
        <dbReference type="ChEBI" id="CHEBI:1949"/>
        <dbReference type="ChEBI" id="CHEBI:15378"/>
        <dbReference type="ChEBI" id="CHEBI:57783"/>
        <dbReference type="ChEBI" id="CHEBI:58349"/>
        <dbReference type="ChEBI" id="CHEBI:136486"/>
        <dbReference type="EC" id="1.1.1.270"/>
    </reaction>
    <physiologicalReaction direction="left-to-right" evidence="17">
        <dbReference type="Rhea" id="RHEA:36380"/>
    </physiologicalReaction>
</comment>
<keyword evidence="8" id="KW-0560">Oxidoreductase</keyword>
<evidence type="ECO:0000256" key="28">
    <source>
        <dbReference type="ARBA" id="ARBA00077091"/>
    </source>
</evidence>
<comment type="catalytic activity">
    <reaction evidence="22">
        <text>4alpha-methyl-5alpha-cholest-8-en-3-one + NADPH + H(+) = 4alpha-methyl-5alpha-cholest-8-en-3beta-ol + NADP(+)</text>
        <dbReference type="Rhea" id="RHEA:46832"/>
        <dbReference type="ChEBI" id="CHEBI:15378"/>
        <dbReference type="ChEBI" id="CHEBI:57783"/>
        <dbReference type="ChEBI" id="CHEBI:58349"/>
        <dbReference type="ChEBI" id="CHEBI:87050"/>
        <dbReference type="ChEBI" id="CHEBI:87051"/>
    </reaction>
    <physiologicalReaction direction="left-to-right" evidence="22">
        <dbReference type="Rhea" id="RHEA:46833"/>
    </physiologicalReaction>
</comment>
<protein>
    <recommendedName>
        <fullName evidence="27">3-keto-steroid reductase/17-beta-hydroxysteroid dehydrogenase 7</fullName>
        <ecNumber evidence="26">1.1.1.210</ecNumber>
        <ecNumber evidence="15">1.1.1.270</ecNumber>
    </recommendedName>
    <alternativeName>
        <fullName evidence="29">17-beta-hydroxysteroid dehydrogenase 7</fullName>
    </alternativeName>
    <alternativeName>
        <fullName evidence="30">3-keto-steroid reductase</fullName>
    </alternativeName>
    <alternativeName>
        <fullName evidence="28">Dihydrotestosterone oxidoreductase</fullName>
    </alternativeName>
    <alternativeName>
        <fullName evidence="31">Estradiol 17-beta-dehydrogenase 7</fullName>
    </alternativeName>
</protein>
<dbReference type="GO" id="GO:0000253">
    <property type="term" value="F:3-beta-hydroxysteroid 3-dehydrogenase (NADP+) activity"/>
    <property type="evidence" value="ECO:0007669"/>
    <property type="project" value="UniProtKB-EC"/>
</dbReference>
<evidence type="ECO:0000256" key="21">
    <source>
        <dbReference type="ARBA" id="ARBA00052439"/>
    </source>
</evidence>
<comment type="pathway">
    <text evidence="16">Steroid biosynthesis; estrogen biosynthesis.</text>
</comment>
<dbReference type="PANTHER" id="PTHR44442:SF1">
    <property type="entry name" value="3-KETO-STEROID REDUCTASE_17-BETA-HYDROXYSTEROID DEHYDROGENASE 7"/>
    <property type="match status" value="1"/>
</dbReference>
<organism evidence="32 33">
    <name type="scientific">Lymnaea stagnalis</name>
    <name type="common">Great pond snail</name>
    <name type="synonym">Helix stagnalis</name>
    <dbReference type="NCBI Taxonomy" id="6523"/>
    <lineage>
        <taxon>Eukaryota</taxon>
        <taxon>Metazoa</taxon>
        <taxon>Spiralia</taxon>
        <taxon>Lophotrochozoa</taxon>
        <taxon>Mollusca</taxon>
        <taxon>Gastropoda</taxon>
        <taxon>Heterobranchia</taxon>
        <taxon>Euthyneura</taxon>
        <taxon>Panpulmonata</taxon>
        <taxon>Hygrophila</taxon>
        <taxon>Lymnaeoidea</taxon>
        <taxon>Lymnaeidae</taxon>
        <taxon>Lymnaea</taxon>
    </lineage>
</organism>
<evidence type="ECO:0000256" key="27">
    <source>
        <dbReference type="ARBA" id="ARBA00071031"/>
    </source>
</evidence>
<evidence type="ECO:0000313" key="32">
    <source>
        <dbReference type="EMBL" id="CAL1544011.1"/>
    </source>
</evidence>
<evidence type="ECO:0000256" key="31">
    <source>
        <dbReference type="ARBA" id="ARBA00083257"/>
    </source>
</evidence>
<evidence type="ECO:0000256" key="14">
    <source>
        <dbReference type="ARBA" id="ARBA00023593"/>
    </source>
</evidence>
<evidence type="ECO:0000256" key="10">
    <source>
        <dbReference type="ARBA" id="ARBA00023098"/>
    </source>
</evidence>
<evidence type="ECO:0000256" key="17">
    <source>
        <dbReference type="ARBA" id="ARBA00048246"/>
    </source>
</evidence>
<evidence type="ECO:0000256" key="15">
    <source>
        <dbReference type="ARBA" id="ARBA00023621"/>
    </source>
</evidence>
<dbReference type="PANTHER" id="PTHR44442">
    <property type="entry name" value="3-KETO-STEROID REDUCTASE"/>
    <property type="match status" value="1"/>
</dbReference>
<dbReference type="FunFam" id="3.40.50.720:FF:000289">
    <property type="entry name" value="Hydroxysteroid 17-beta dehydrogenase 7"/>
    <property type="match status" value="1"/>
</dbReference>
<dbReference type="EC" id="1.1.1.270" evidence="15"/>
<comment type="subcellular location">
    <subcellularLocation>
        <location evidence="1">Endoplasmic reticulum membrane</location>
        <topology evidence="1">Single-pass membrane protein</topology>
    </subcellularLocation>
</comment>
<dbReference type="AlphaFoldDB" id="A0AAV2IER8"/>
<evidence type="ECO:0000313" key="33">
    <source>
        <dbReference type="Proteomes" id="UP001497497"/>
    </source>
</evidence>
<keyword evidence="9" id="KW-0520">NAD</keyword>
<evidence type="ECO:0000256" key="5">
    <source>
        <dbReference type="ARBA" id="ARBA00022857"/>
    </source>
</evidence>
<evidence type="ECO:0000256" key="19">
    <source>
        <dbReference type="ARBA" id="ARBA00051795"/>
    </source>
</evidence>
<comment type="catalytic activity">
    <reaction evidence="19">
        <text>5alpha-androstane-3beta,17beta-diol + NADP(+) = 17beta-hydroxy-5alpha-androstan-3-one + NADPH + H(+)</text>
        <dbReference type="Rhea" id="RHEA:16297"/>
        <dbReference type="ChEBI" id="CHEBI:15378"/>
        <dbReference type="ChEBI" id="CHEBI:16330"/>
        <dbReference type="ChEBI" id="CHEBI:18329"/>
        <dbReference type="ChEBI" id="CHEBI:57783"/>
        <dbReference type="ChEBI" id="CHEBI:58349"/>
        <dbReference type="EC" id="1.1.1.210"/>
    </reaction>
    <physiologicalReaction direction="right-to-left" evidence="19">
        <dbReference type="Rhea" id="RHEA:16299"/>
    </physiologicalReaction>
</comment>
<evidence type="ECO:0000256" key="30">
    <source>
        <dbReference type="ARBA" id="ARBA00083156"/>
    </source>
</evidence>
<sequence>MVMDVKKNFHQTHSKVAVITGANAGIGFTLAERLLKANHKIRLCLACRNYDKGQAAAKALKESSPDVDIWVVLLDTSSVESVYAASKAIKERYDHIDYLYLNAGMMKVTGVDWHYFWKGLFSSRVFFMFTTGEGLLKQEDNVTNDGLQNVFQTNVFGHYVLIKELEDVLGNLSGKPDGTSQLIWTSSSASLEHKFDIEDFQHKKGNDPYSSSKFAMDVISVGLNSRMNKFNIFSHAVCPGLVMTNLTYGILPQWFWTLSLPLLWLLRFFVPSMTSTTDNGSEALLWLSQQNPSALDPQSKFLSEVSVLNKPFVATKQMNIDPDKAERLMQELDRLDLSLRARYKK</sequence>
<dbReference type="InterPro" id="IPR036291">
    <property type="entry name" value="NAD(P)-bd_dom_sf"/>
</dbReference>
<dbReference type="GO" id="GO:0006703">
    <property type="term" value="P:estrogen biosynthetic process"/>
    <property type="evidence" value="ECO:0007669"/>
    <property type="project" value="UniProtKB-ARBA"/>
</dbReference>
<evidence type="ECO:0000256" key="1">
    <source>
        <dbReference type="ARBA" id="ARBA00004389"/>
    </source>
</evidence>
<evidence type="ECO:0000256" key="9">
    <source>
        <dbReference type="ARBA" id="ARBA00023027"/>
    </source>
</evidence>
<dbReference type="GO" id="GO:0004303">
    <property type="term" value="F:estradiol 17-beta-dehydrogenase [NAD(P)+] activity"/>
    <property type="evidence" value="ECO:0007669"/>
    <property type="project" value="UniProtKB-EC"/>
</dbReference>
<keyword evidence="7" id="KW-1133">Transmembrane helix</keyword>
<reference evidence="32 33" key="1">
    <citation type="submission" date="2024-04" db="EMBL/GenBank/DDBJ databases">
        <authorList>
            <consortium name="Genoscope - CEA"/>
            <person name="William W."/>
        </authorList>
    </citation>
    <scope>NUCLEOTIDE SEQUENCE [LARGE SCALE GENOMIC DNA]</scope>
</reference>
<dbReference type="SUPFAM" id="SSF51735">
    <property type="entry name" value="NAD(P)-binding Rossmann-fold domains"/>
    <property type="match status" value="1"/>
</dbReference>
<evidence type="ECO:0000256" key="7">
    <source>
        <dbReference type="ARBA" id="ARBA00022989"/>
    </source>
</evidence>
<evidence type="ECO:0000256" key="8">
    <source>
        <dbReference type="ARBA" id="ARBA00023002"/>
    </source>
</evidence>
<dbReference type="EC" id="1.1.1.210" evidence="26"/>
<keyword evidence="10" id="KW-0443">Lipid metabolism</keyword>
<proteinExistence type="inferred from homology"/>
<evidence type="ECO:0000256" key="20">
    <source>
        <dbReference type="ARBA" id="ARBA00051929"/>
    </source>
</evidence>
<evidence type="ECO:0000256" key="13">
    <source>
        <dbReference type="ARBA" id="ARBA00023589"/>
    </source>
</evidence>
<evidence type="ECO:0000256" key="4">
    <source>
        <dbReference type="ARBA" id="ARBA00022824"/>
    </source>
</evidence>
<comment type="subunit">
    <text evidence="25">Binds to the short form of prolactin receptor.</text>
</comment>
<dbReference type="GO" id="GO:0006695">
    <property type="term" value="P:cholesterol biosynthetic process"/>
    <property type="evidence" value="ECO:0007669"/>
    <property type="project" value="TreeGrafter"/>
</dbReference>
<dbReference type="GO" id="GO:0047024">
    <property type="term" value="F:5-alpha-androstane-3-beta,17-beta-diol dehydrogenase (NADP+) activity"/>
    <property type="evidence" value="ECO:0007669"/>
    <property type="project" value="UniProtKB-EC"/>
</dbReference>
<evidence type="ECO:0000256" key="3">
    <source>
        <dbReference type="ARBA" id="ARBA00022692"/>
    </source>
</evidence>
<gene>
    <name evidence="32" type="ORF">GSLYS_00017524001</name>
</gene>
<evidence type="ECO:0000256" key="6">
    <source>
        <dbReference type="ARBA" id="ARBA00022955"/>
    </source>
</evidence>
<keyword evidence="2" id="KW-0444">Lipid biosynthesis</keyword>
<keyword evidence="11" id="KW-0472">Membrane</keyword>
<keyword evidence="3" id="KW-0812">Transmembrane</keyword>
<evidence type="ECO:0000256" key="16">
    <source>
        <dbReference type="ARBA" id="ARBA00037929"/>
    </source>
</evidence>
<dbReference type="InterPro" id="IPR052834">
    <property type="entry name" value="3KSR/17beta-HSD"/>
</dbReference>
<keyword evidence="33" id="KW-1185">Reference proteome</keyword>
<evidence type="ECO:0000256" key="23">
    <source>
        <dbReference type="ARBA" id="ARBA00052450"/>
    </source>
</evidence>
<dbReference type="InterPro" id="IPR002347">
    <property type="entry name" value="SDR_fam"/>
</dbReference>
<keyword evidence="5" id="KW-0521">NADP</keyword>
<dbReference type="EMBL" id="CAXITT010000589">
    <property type="protein sequence ID" value="CAL1544011.1"/>
    <property type="molecule type" value="Genomic_DNA"/>
</dbReference>
<evidence type="ECO:0000256" key="2">
    <source>
        <dbReference type="ARBA" id="ARBA00022516"/>
    </source>
</evidence>
<dbReference type="Proteomes" id="UP001497497">
    <property type="component" value="Unassembled WGS sequence"/>
</dbReference>
<evidence type="ECO:0000256" key="22">
    <source>
        <dbReference type="ARBA" id="ARBA00052448"/>
    </source>
</evidence>
<comment type="catalytic activity">
    <reaction evidence="18">
        <text>5alpha-cholest-8-en-3-one + NADPH + H(+) = 5alpha-cholest-8-en-3beta-ol + NADP(+)</text>
        <dbReference type="Rhea" id="RHEA:46852"/>
        <dbReference type="ChEBI" id="CHEBI:15378"/>
        <dbReference type="ChEBI" id="CHEBI:16608"/>
        <dbReference type="ChEBI" id="CHEBI:57783"/>
        <dbReference type="ChEBI" id="CHEBI:58349"/>
        <dbReference type="ChEBI" id="CHEBI:87056"/>
    </reaction>
    <physiologicalReaction direction="left-to-right" evidence="18">
        <dbReference type="Rhea" id="RHEA:46853"/>
    </physiologicalReaction>
</comment>
<comment type="catalytic activity">
    <reaction evidence="23">
        <text>17beta-estradiol + NADP(+) = estrone + NADPH + H(+)</text>
        <dbReference type="Rhea" id="RHEA:24616"/>
        <dbReference type="ChEBI" id="CHEBI:15378"/>
        <dbReference type="ChEBI" id="CHEBI:16469"/>
        <dbReference type="ChEBI" id="CHEBI:17263"/>
        <dbReference type="ChEBI" id="CHEBI:57783"/>
        <dbReference type="ChEBI" id="CHEBI:58349"/>
        <dbReference type="EC" id="1.1.1.62"/>
    </reaction>
    <physiologicalReaction direction="right-to-left" evidence="23">
        <dbReference type="Rhea" id="RHEA:24618"/>
    </physiologicalReaction>
</comment>
<comment type="catalytic activity">
    <reaction evidence="21">
        <text>4alpha-methyl-5alpha-cholest-7-en-3beta-ol + NADP(+) = 4alpha-methyl-5alpha-cholest-7-en-3-one + NADPH + H(+)</text>
        <dbReference type="Rhea" id="RHEA:18409"/>
        <dbReference type="ChEBI" id="CHEBI:15378"/>
        <dbReference type="ChEBI" id="CHEBI:16495"/>
        <dbReference type="ChEBI" id="CHEBI:18378"/>
        <dbReference type="ChEBI" id="CHEBI:57783"/>
        <dbReference type="ChEBI" id="CHEBI:58349"/>
        <dbReference type="EC" id="1.1.1.270"/>
    </reaction>
    <physiologicalReaction direction="right-to-left" evidence="21">
        <dbReference type="Rhea" id="RHEA:18411"/>
    </physiologicalReaction>
</comment>
<evidence type="ECO:0000256" key="11">
    <source>
        <dbReference type="ARBA" id="ARBA00023136"/>
    </source>
</evidence>
<accession>A0AAV2IER8</accession>
<keyword evidence="4" id="KW-0256">Endoplasmic reticulum</keyword>
<comment type="caution">
    <text evidence="32">The sequence shown here is derived from an EMBL/GenBank/DDBJ whole genome shotgun (WGS) entry which is preliminary data.</text>
</comment>
<evidence type="ECO:0000256" key="24">
    <source>
        <dbReference type="ARBA" id="ARBA00052561"/>
    </source>
</evidence>
<evidence type="ECO:0000256" key="18">
    <source>
        <dbReference type="ARBA" id="ARBA00050673"/>
    </source>
</evidence>
<comment type="pathway">
    <text evidence="13">Steroid biosynthesis; zymosterol biosynthesis; zymosterol from lanosterol: step 5/6.</text>
</comment>
<dbReference type="Gene3D" id="3.40.50.720">
    <property type="entry name" value="NAD(P)-binding Rossmann-like Domain"/>
    <property type="match status" value="1"/>
</dbReference>